<protein>
    <recommendedName>
        <fullName evidence="4">WxL domain-containing protein</fullName>
    </recommendedName>
</protein>
<accession>A0ABS3L9Y1</accession>
<sequence length="206" mass="21475">MKKIKLFGSMLVLMAIVGAAAPASAAVVAGGELDSDTTITIKNIEDENHDDYDKLQLLQVPSEFNYGPHAVSAGTISADATVTGDAKVMDTRFITGEDKAPVGTTLTNREWELSASYTQADLTASNTLVSLDVTMGDSTNGEATGTLATLIDGDTVPVVTVPTGVVGSYVFKEGGKDGQIKSNMKITDANAGTYDGTITFELNDTI</sequence>
<feature type="signal peptide" evidence="1">
    <location>
        <begin position="1"/>
        <end position="25"/>
    </location>
</feature>
<name>A0ABS3L9Y1_9ENTE</name>
<dbReference type="EMBL" id="JAFREM010000015">
    <property type="protein sequence ID" value="MBO1306429.1"/>
    <property type="molecule type" value="Genomic_DNA"/>
</dbReference>
<evidence type="ECO:0000313" key="3">
    <source>
        <dbReference type="Proteomes" id="UP000664601"/>
    </source>
</evidence>
<evidence type="ECO:0000313" key="2">
    <source>
        <dbReference type="EMBL" id="MBO1306429.1"/>
    </source>
</evidence>
<evidence type="ECO:0000256" key="1">
    <source>
        <dbReference type="SAM" id="SignalP"/>
    </source>
</evidence>
<keyword evidence="1" id="KW-0732">Signal</keyword>
<comment type="caution">
    <text evidence="2">The sequence shown here is derived from an EMBL/GenBank/DDBJ whole genome shotgun (WGS) entry which is preliminary data.</text>
</comment>
<reference evidence="2 3" key="1">
    <citation type="submission" date="2021-03" db="EMBL/GenBank/DDBJ databases">
        <title>Enterococcal diversity collection.</title>
        <authorList>
            <person name="Gilmore M.S."/>
            <person name="Schwartzman J."/>
            <person name="Van Tyne D."/>
            <person name="Martin M."/>
            <person name="Earl A.M."/>
            <person name="Manson A.L."/>
            <person name="Straub T."/>
            <person name="Salamzade R."/>
            <person name="Saavedra J."/>
            <person name="Lebreton F."/>
            <person name="Prichula J."/>
            <person name="Schaufler K."/>
            <person name="Gaca A."/>
            <person name="Sgardioli B."/>
            <person name="Wagenaar J."/>
            <person name="Strong T."/>
        </authorList>
    </citation>
    <scope>NUCLEOTIDE SEQUENCE [LARGE SCALE GENOMIC DNA]</scope>
    <source>
        <strain evidence="2 3">669A</strain>
    </source>
</reference>
<dbReference type="Proteomes" id="UP000664601">
    <property type="component" value="Unassembled WGS sequence"/>
</dbReference>
<organism evidence="2 3">
    <name type="scientific">Candidatus Enterococcus moelleringii</name>
    <dbReference type="NCBI Taxonomy" id="2815325"/>
    <lineage>
        <taxon>Bacteria</taxon>
        <taxon>Bacillati</taxon>
        <taxon>Bacillota</taxon>
        <taxon>Bacilli</taxon>
        <taxon>Lactobacillales</taxon>
        <taxon>Enterococcaceae</taxon>
        <taxon>Enterococcus</taxon>
    </lineage>
</organism>
<proteinExistence type="predicted"/>
<gene>
    <name evidence="2" type="ORF">JZO70_09670</name>
</gene>
<feature type="chain" id="PRO_5045993194" description="WxL domain-containing protein" evidence="1">
    <location>
        <begin position="26"/>
        <end position="206"/>
    </location>
</feature>
<evidence type="ECO:0008006" key="4">
    <source>
        <dbReference type="Google" id="ProtNLM"/>
    </source>
</evidence>
<keyword evidence="3" id="KW-1185">Reference proteome</keyword>
<dbReference type="RefSeq" id="WP_207673357.1">
    <property type="nucleotide sequence ID" value="NZ_JAFREM010000015.1"/>
</dbReference>